<dbReference type="Gene3D" id="3.40.50.300">
    <property type="entry name" value="P-loop containing nucleotide triphosphate hydrolases"/>
    <property type="match status" value="1"/>
</dbReference>
<feature type="domain" description="ABC transporter" evidence="7">
    <location>
        <begin position="2"/>
        <end position="237"/>
    </location>
</feature>
<evidence type="ECO:0000256" key="1">
    <source>
        <dbReference type="ARBA" id="ARBA00005417"/>
    </source>
</evidence>
<proteinExistence type="inferred from homology"/>
<evidence type="ECO:0000313" key="9">
    <source>
        <dbReference type="Proteomes" id="UP001500975"/>
    </source>
</evidence>
<organism evidence="8 9">
    <name type="scientific">Variovorax defluvii</name>
    <dbReference type="NCBI Taxonomy" id="913761"/>
    <lineage>
        <taxon>Bacteria</taxon>
        <taxon>Pseudomonadati</taxon>
        <taxon>Pseudomonadota</taxon>
        <taxon>Betaproteobacteria</taxon>
        <taxon>Burkholderiales</taxon>
        <taxon>Comamonadaceae</taxon>
        <taxon>Variovorax</taxon>
    </lineage>
</organism>
<dbReference type="RefSeq" id="WP_345541051.1">
    <property type="nucleotide sequence ID" value="NZ_BAABGJ010000080.1"/>
</dbReference>
<dbReference type="PROSITE" id="PS50893">
    <property type="entry name" value="ABC_TRANSPORTER_2"/>
    <property type="match status" value="1"/>
</dbReference>
<dbReference type="Proteomes" id="UP001500975">
    <property type="component" value="Unassembled WGS sequence"/>
</dbReference>
<comment type="caution">
    <text evidence="8">The sequence shown here is derived from an EMBL/GenBank/DDBJ whole genome shotgun (WGS) entry which is preliminary data.</text>
</comment>
<accession>A0ABP8IBU3</accession>
<dbReference type="CDD" id="cd03224">
    <property type="entry name" value="ABC_TM1139_LivF_branched"/>
    <property type="match status" value="1"/>
</dbReference>
<dbReference type="InterPro" id="IPR003593">
    <property type="entry name" value="AAA+_ATPase"/>
</dbReference>
<keyword evidence="2" id="KW-0813">Transport</keyword>
<dbReference type="GO" id="GO:0005524">
    <property type="term" value="F:ATP binding"/>
    <property type="evidence" value="ECO:0007669"/>
    <property type="project" value="UniProtKB-KW"/>
</dbReference>
<keyword evidence="4" id="KW-0547">Nucleotide-binding</keyword>
<sequence length="237" mass="25549">MLEIRDLHASYGQGDVLHGISLDVPGGELTALIGANGAGKSTLMKTISGLMKPTRGAVRYEGRDIGGLGAERIVRLGLALVPEGRKVFAPLTVAENLEMGAFQFLMRRDTQRCRSRLDFVLALFPKLEERLAQPAGTLSGGEQQMLAIGRALMSDPKLLLLDEPSMGLAPLIVRQIFQTLSELAAQGMTVFVCEQNSEVTLRHARTGHVLESGRLVLSGRASELVADSRVKEAYLGV</sequence>
<evidence type="ECO:0000256" key="3">
    <source>
        <dbReference type="ARBA" id="ARBA00022475"/>
    </source>
</evidence>
<keyword evidence="3" id="KW-1003">Cell membrane</keyword>
<keyword evidence="9" id="KW-1185">Reference proteome</keyword>
<evidence type="ECO:0000313" key="8">
    <source>
        <dbReference type="EMBL" id="GAA4355325.1"/>
    </source>
</evidence>
<dbReference type="InterPro" id="IPR017871">
    <property type="entry name" value="ABC_transporter-like_CS"/>
</dbReference>
<dbReference type="EMBL" id="BAABGJ010000080">
    <property type="protein sequence ID" value="GAA4355325.1"/>
    <property type="molecule type" value="Genomic_DNA"/>
</dbReference>
<gene>
    <name evidence="8" type="ORF">GCM10023165_47340</name>
</gene>
<evidence type="ECO:0000256" key="4">
    <source>
        <dbReference type="ARBA" id="ARBA00022741"/>
    </source>
</evidence>
<dbReference type="PROSITE" id="PS00211">
    <property type="entry name" value="ABC_TRANSPORTER_1"/>
    <property type="match status" value="1"/>
</dbReference>
<dbReference type="InterPro" id="IPR003439">
    <property type="entry name" value="ABC_transporter-like_ATP-bd"/>
</dbReference>
<dbReference type="Pfam" id="PF00005">
    <property type="entry name" value="ABC_tran"/>
    <property type="match status" value="1"/>
</dbReference>
<dbReference type="SMART" id="SM00382">
    <property type="entry name" value="AAA"/>
    <property type="match status" value="1"/>
</dbReference>
<evidence type="ECO:0000256" key="2">
    <source>
        <dbReference type="ARBA" id="ARBA00022448"/>
    </source>
</evidence>
<evidence type="ECO:0000259" key="7">
    <source>
        <dbReference type="PROSITE" id="PS50893"/>
    </source>
</evidence>
<evidence type="ECO:0000256" key="5">
    <source>
        <dbReference type="ARBA" id="ARBA00022840"/>
    </source>
</evidence>
<dbReference type="InterPro" id="IPR052156">
    <property type="entry name" value="BCAA_Transport_ATP-bd_LivF"/>
</dbReference>
<keyword evidence="5 8" id="KW-0067">ATP-binding</keyword>
<dbReference type="PANTHER" id="PTHR43820:SF4">
    <property type="entry name" value="HIGH-AFFINITY BRANCHED-CHAIN AMINO ACID TRANSPORT ATP-BINDING PROTEIN LIVF"/>
    <property type="match status" value="1"/>
</dbReference>
<keyword evidence="3" id="KW-0472">Membrane</keyword>
<name>A0ABP8IBU3_9BURK</name>
<dbReference type="InterPro" id="IPR027417">
    <property type="entry name" value="P-loop_NTPase"/>
</dbReference>
<protein>
    <submittedName>
        <fullName evidence="8">ABC transporter ATP-binding protein</fullName>
    </submittedName>
</protein>
<keyword evidence="6" id="KW-0029">Amino-acid transport</keyword>
<dbReference type="SUPFAM" id="SSF52540">
    <property type="entry name" value="P-loop containing nucleoside triphosphate hydrolases"/>
    <property type="match status" value="1"/>
</dbReference>
<reference evidence="9" key="1">
    <citation type="journal article" date="2019" name="Int. J. Syst. Evol. Microbiol.">
        <title>The Global Catalogue of Microorganisms (GCM) 10K type strain sequencing project: providing services to taxonomists for standard genome sequencing and annotation.</title>
        <authorList>
            <consortium name="The Broad Institute Genomics Platform"/>
            <consortium name="The Broad Institute Genome Sequencing Center for Infectious Disease"/>
            <person name="Wu L."/>
            <person name="Ma J."/>
        </authorList>
    </citation>
    <scope>NUCLEOTIDE SEQUENCE [LARGE SCALE GENOMIC DNA]</scope>
    <source>
        <strain evidence="9">JCM 17804</strain>
    </source>
</reference>
<evidence type="ECO:0000256" key="6">
    <source>
        <dbReference type="ARBA" id="ARBA00022970"/>
    </source>
</evidence>
<dbReference type="PANTHER" id="PTHR43820">
    <property type="entry name" value="HIGH-AFFINITY BRANCHED-CHAIN AMINO ACID TRANSPORT ATP-BINDING PROTEIN LIVF"/>
    <property type="match status" value="1"/>
</dbReference>
<comment type="similarity">
    <text evidence="1">Belongs to the ABC transporter superfamily.</text>
</comment>